<name>A0ABT1UYD5_9ACTN</name>
<organism evidence="1 2">
    <name type="scientific">Streptomyces rugosispiralis</name>
    <dbReference type="NCBI Taxonomy" id="2967341"/>
    <lineage>
        <taxon>Bacteria</taxon>
        <taxon>Bacillati</taxon>
        <taxon>Actinomycetota</taxon>
        <taxon>Actinomycetes</taxon>
        <taxon>Kitasatosporales</taxon>
        <taxon>Streptomycetaceae</taxon>
        <taxon>Streptomyces</taxon>
    </lineage>
</organism>
<sequence>MRTTADRGRVYRRCGCRDTHHRQLEAHCPRLPTDSHHGTWTFAIDVPAPHQRLTAVRRGGHTALYRCLAMLSNALGDAVRQHRLAHNPASPPALRRPSAPERRIWTADEAVRFLKHCD</sequence>
<evidence type="ECO:0000313" key="1">
    <source>
        <dbReference type="EMBL" id="MCQ8190135.1"/>
    </source>
</evidence>
<evidence type="ECO:0000313" key="2">
    <source>
        <dbReference type="Proteomes" id="UP001204746"/>
    </source>
</evidence>
<reference evidence="1 2" key="1">
    <citation type="submission" date="2022-07" db="EMBL/GenBank/DDBJ databases">
        <authorList>
            <person name="Phongsopitanun W."/>
            <person name="Tanasupawat S."/>
        </authorList>
    </citation>
    <scope>NUCLEOTIDE SEQUENCE [LARGE SCALE GENOMIC DNA]</scope>
    <source>
        <strain evidence="1 2">RCU-064</strain>
    </source>
</reference>
<dbReference type="SUPFAM" id="SSF56349">
    <property type="entry name" value="DNA breaking-rejoining enzymes"/>
    <property type="match status" value="1"/>
</dbReference>
<comment type="caution">
    <text evidence="1">The sequence shown here is derived from an EMBL/GenBank/DDBJ whole genome shotgun (WGS) entry which is preliminary data.</text>
</comment>
<gene>
    <name evidence="1" type="ORF">NP777_18025</name>
</gene>
<keyword evidence="2" id="KW-1185">Reference proteome</keyword>
<accession>A0ABT1UYD5</accession>
<dbReference type="InterPro" id="IPR011010">
    <property type="entry name" value="DNA_brk_join_enz"/>
</dbReference>
<proteinExistence type="predicted"/>
<dbReference type="EMBL" id="JANIAA010000010">
    <property type="protein sequence ID" value="MCQ8190135.1"/>
    <property type="molecule type" value="Genomic_DNA"/>
</dbReference>
<dbReference type="RefSeq" id="WP_256651177.1">
    <property type="nucleotide sequence ID" value="NZ_JANIAA010000010.1"/>
</dbReference>
<dbReference type="Proteomes" id="UP001204746">
    <property type="component" value="Unassembled WGS sequence"/>
</dbReference>
<protein>
    <submittedName>
        <fullName evidence="1">Uncharacterized protein</fullName>
    </submittedName>
</protein>